<feature type="binding site" evidence="12">
    <location>
        <position position="205"/>
    </location>
    <ligand>
        <name>Ca(2+)</name>
        <dbReference type="ChEBI" id="CHEBI:29108"/>
        <label>2</label>
    </ligand>
</feature>
<organism evidence="15 16">
    <name type="scientific">Coptis chinensis</name>
    <dbReference type="NCBI Taxonomy" id="261450"/>
    <lineage>
        <taxon>Eukaryota</taxon>
        <taxon>Viridiplantae</taxon>
        <taxon>Streptophyta</taxon>
        <taxon>Embryophyta</taxon>
        <taxon>Tracheophyta</taxon>
        <taxon>Spermatophyta</taxon>
        <taxon>Magnoliopsida</taxon>
        <taxon>Ranunculales</taxon>
        <taxon>Ranunculaceae</taxon>
        <taxon>Coptidoideae</taxon>
        <taxon>Coptis</taxon>
    </lineage>
</organism>
<dbReference type="SUPFAM" id="SSF101936">
    <property type="entry name" value="DNA-binding pseudobarrel domain"/>
    <property type="match status" value="1"/>
</dbReference>
<evidence type="ECO:0000256" key="11">
    <source>
        <dbReference type="ARBA" id="ARBA00023242"/>
    </source>
</evidence>
<dbReference type="PANTHER" id="PTHR31517">
    <property type="match status" value="1"/>
</dbReference>
<dbReference type="GO" id="GO:0006979">
    <property type="term" value="P:response to oxidative stress"/>
    <property type="evidence" value="ECO:0007669"/>
    <property type="project" value="InterPro"/>
</dbReference>
<keyword evidence="4" id="KW-0349">Heme</keyword>
<dbReference type="InterPro" id="IPR010255">
    <property type="entry name" value="Haem_peroxidase_sf"/>
</dbReference>
<keyword evidence="3" id="KW-0575">Peroxidase</keyword>
<dbReference type="GO" id="GO:0046872">
    <property type="term" value="F:metal ion binding"/>
    <property type="evidence" value="ECO:0007669"/>
    <property type="project" value="UniProtKB-KW"/>
</dbReference>
<keyword evidence="11" id="KW-0539">Nucleus</keyword>
<dbReference type="Pfam" id="PF00141">
    <property type="entry name" value="peroxidase"/>
    <property type="match status" value="1"/>
</dbReference>
<feature type="domain" description="Plant heme peroxidase family profile" evidence="14">
    <location>
        <begin position="125"/>
        <end position="221"/>
    </location>
</feature>
<gene>
    <name evidence="15" type="ORF">IFM89_020729</name>
</gene>
<dbReference type="GO" id="GO:0140825">
    <property type="term" value="F:lactoperoxidase activity"/>
    <property type="evidence" value="ECO:0007669"/>
    <property type="project" value="UniProtKB-EC"/>
</dbReference>
<keyword evidence="8" id="KW-0805">Transcription regulation</keyword>
<evidence type="ECO:0000256" key="12">
    <source>
        <dbReference type="PIRSR" id="PIRSR600823-3"/>
    </source>
</evidence>
<comment type="cofactor">
    <cofactor evidence="12">
        <name>heme b</name>
        <dbReference type="ChEBI" id="CHEBI:60344"/>
    </cofactor>
    <text evidence="12">Binds 1 heme b (iron(II)-protoporphyrin IX) group per subunit.</text>
</comment>
<evidence type="ECO:0000256" key="5">
    <source>
        <dbReference type="ARBA" id="ARBA00022723"/>
    </source>
</evidence>
<comment type="caution">
    <text evidence="15">The sequence shown here is derived from an EMBL/GenBank/DDBJ whole genome shotgun (WGS) entry which is preliminary data.</text>
</comment>
<dbReference type="PROSITE" id="PS50873">
    <property type="entry name" value="PEROXIDASE_4"/>
    <property type="match status" value="1"/>
</dbReference>
<name>A0A835IBJ5_9MAGN</name>
<dbReference type="Gene3D" id="1.10.420.10">
    <property type="entry name" value="Peroxidase, domain 2"/>
    <property type="match status" value="1"/>
</dbReference>
<accession>A0A835IBJ5</accession>
<dbReference type="GO" id="GO:0005634">
    <property type="term" value="C:nucleus"/>
    <property type="evidence" value="ECO:0007669"/>
    <property type="project" value="UniProtKB-SubCell"/>
</dbReference>
<keyword evidence="12" id="KW-0106">Calcium</keyword>
<dbReference type="EMBL" id="JADFTS010000003">
    <property type="protein sequence ID" value="KAF9614806.1"/>
    <property type="molecule type" value="Genomic_DNA"/>
</dbReference>
<dbReference type="GO" id="GO:0020037">
    <property type="term" value="F:heme binding"/>
    <property type="evidence" value="ECO:0007669"/>
    <property type="project" value="InterPro"/>
</dbReference>
<evidence type="ECO:0000256" key="3">
    <source>
        <dbReference type="ARBA" id="ARBA00022559"/>
    </source>
</evidence>
<comment type="subcellular location">
    <subcellularLocation>
        <location evidence="2">Nucleus</location>
    </subcellularLocation>
</comment>
<keyword evidence="16" id="KW-1185">Reference proteome</keyword>
<evidence type="ECO:0000256" key="1">
    <source>
        <dbReference type="ARBA" id="ARBA00000189"/>
    </source>
</evidence>
<dbReference type="InterPro" id="IPR002016">
    <property type="entry name" value="Haem_peroxidase"/>
</dbReference>
<evidence type="ECO:0000256" key="9">
    <source>
        <dbReference type="ARBA" id="ARBA00023125"/>
    </source>
</evidence>
<evidence type="ECO:0000256" key="6">
    <source>
        <dbReference type="ARBA" id="ARBA00023002"/>
    </source>
</evidence>
<keyword evidence="6" id="KW-0560">Oxidoreductase</keyword>
<evidence type="ECO:0000313" key="15">
    <source>
        <dbReference type="EMBL" id="KAF9614806.1"/>
    </source>
</evidence>
<feature type="binding site" evidence="12">
    <location>
        <position position="151"/>
    </location>
    <ligand>
        <name>Ca(2+)</name>
        <dbReference type="ChEBI" id="CHEBI:29108"/>
        <label>2</label>
    </ligand>
</feature>
<evidence type="ECO:0000256" key="4">
    <source>
        <dbReference type="ARBA" id="ARBA00022617"/>
    </source>
</evidence>
<evidence type="ECO:0000259" key="14">
    <source>
        <dbReference type="PROSITE" id="PS50873"/>
    </source>
</evidence>
<dbReference type="PANTHER" id="PTHR31517:SF48">
    <property type="entry name" value="PEROXIDASE 16-RELATED"/>
    <property type="match status" value="1"/>
</dbReference>
<feature type="binding site" description="axial binding residue" evidence="12">
    <location>
        <position position="150"/>
    </location>
    <ligand>
        <name>heme b</name>
        <dbReference type="ChEBI" id="CHEBI:60344"/>
    </ligand>
    <ligandPart>
        <name>Fe</name>
        <dbReference type="ChEBI" id="CHEBI:18248"/>
    </ligandPart>
</feature>
<dbReference type="AlphaFoldDB" id="A0A835IBJ5"/>
<dbReference type="SUPFAM" id="SSF48113">
    <property type="entry name" value="Heme-dependent peroxidases"/>
    <property type="match status" value="1"/>
</dbReference>
<reference evidence="15 16" key="1">
    <citation type="submission" date="2020-10" db="EMBL/GenBank/DDBJ databases">
        <title>The Coptis chinensis genome and diversification of protoberbering-type alkaloids.</title>
        <authorList>
            <person name="Wang B."/>
            <person name="Shu S."/>
            <person name="Song C."/>
            <person name="Liu Y."/>
        </authorList>
    </citation>
    <scope>NUCLEOTIDE SEQUENCE [LARGE SCALE GENOMIC DNA]</scope>
    <source>
        <strain evidence="15">HL-2020</strain>
        <tissue evidence="15">Leaf</tissue>
    </source>
</reference>
<dbReference type="Gene3D" id="2.40.330.10">
    <property type="entry name" value="DNA-binding pseudobarrel domain"/>
    <property type="match status" value="1"/>
</dbReference>
<evidence type="ECO:0000256" key="10">
    <source>
        <dbReference type="ARBA" id="ARBA00023163"/>
    </source>
</evidence>
<keyword evidence="7 12" id="KW-0408">Iron</keyword>
<feature type="binding site" evidence="12">
    <location>
        <position position="210"/>
    </location>
    <ligand>
        <name>Ca(2+)</name>
        <dbReference type="ChEBI" id="CHEBI:29108"/>
        <label>2</label>
    </ligand>
</feature>
<evidence type="ECO:0000256" key="8">
    <source>
        <dbReference type="ARBA" id="ARBA00023015"/>
    </source>
</evidence>
<evidence type="ECO:0000256" key="2">
    <source>
        <dbReference type="ARBA" id="ARBA00004123"/>
    </source>
</evidence>
<dbReference type="Proteomes" id="UP000631114">
    <property type="component" value="Unassembled WGS sequence"/>
</dbReference>
<keyword evidence="10" id="KW-0804">Transcription</keyword>
<evidence type="ECO:0000256" key="13">
    <source>
        <dbReference type="RuleBase" id="RU004241"/>
    </source>
</evidence>
<keyword evidence="5 12" id="KW-0479">Metal-binding</keyword>
<dbReference type="GO" id="GO:0003677">
    <property type="term" value="F:DNA binding"/>
    <property type="evidence" value="ECO:0007669"/>
    <property type="project" value="UniProtKB-KW"/>
</dbReference>
<comment type="cofactor">
    <cofactor evidence="12">
        <name>Ca(2+)</name>
        <dbReference type="ChEBI" id="CHEBI:29108"/>
    </cofactor>
    <text evidence="12">Binds 2 calcium ions per subunit.</text>
</comment>
<dbReference type="InterPro" id="IPR015300">
    <property type="entry name" value="DNA-bd_pseudobarrel_sf"/>
</dbReference>
<dbReference type="InterPro" id="IPR000823">
    <property type="entry name" value="Peroxidase_pln"/>
</dbReference>
<dbReference type="PRINTS" id="PR00458">
    <property type="entry name" value="PEROXIDASE"/>
</dbReference>
<comment type="similarity">
    <text evidence="13">Belongs to the peroxidase family.</text>
</comment>
<protein>
    <recommendedName>
        <fullName evidence="14">Plant heme peroxidase family profile domain-containing protein</fullName>
    </recommendedName>
</protein>
<proteinExistence type="inferred from homology"/>
<keyword evidence="9" id="KW-0238">DNA-binding</keyword>
<sequence>MSIRGSLFVSDFNYNGFFPIGLAKMLWNPTKALEREGVDIACGRLVQRGWSEVMRETNMKEGDLCVFELIKKNAGVFVQIGCAKCKPPRNLPIKPKCGTNYVYNFIGIFGLRETFCPVTLLILYRGRTASPRLDIVALAARDSVSHTNSHTIGVGHCSFFKNRTLQFQSKRRFDPSLNSTYAAFLENKMPSLSDNTTIVPMEPRTPLSFDNNYYSNLKQRQRFSSGSASGVIFQIMDLEDNCVALQTQKSIAKSNDEAHMIALDIVKKY</sequence>
<comment type="catalytic activity">
    <reaction evidence="1">
        <text>2 a phenolic donor + H2O2 = 2 a phenolic radical donor + 2 H2O</text>
        <dbReference type="Rhea" id="RHEA:56136"/>
        <dbReference type="ChEBI" id="CHEBI:15377"/>
        <dbReference type="ChEBI" id="CHEBI:16240"/>
        <dbReference type="ChEBI" id="CHEBI:139520"/>
        <dbReference type="ChEBI" id="CHEBI:139521"/>
        <dbReference type="EC" id="1.11.1.7"/>
    </reaction>
</comment>
<evidence type="ECO:0000313" key="16">
    <source>
        <dbReference type="Proteomes" id="UP000631114"/>
    </source>
</evidence>
<evidence type="ECO:0000256" key="7">
    <source>
        <dbReference type="ARBA" id="ARBA00023004"/>
    </source>
</evidence>